<keyword evidence="2" id="KW-1185">Reference proteome</keyword>
<evidence type="ECO:0000313" key="1">
    <source>
        <dbReference type="EMBL" id="MEX5728996.1"/>
    </source>
</evidence>
<dbReference type="InterPro" id="IPR045516">
    <property type="entry name" value="DUF6477"/>
</dbReference>
<dbReference type="RefSeq" id="WP_125404144.1">
    <property type="nucleotide sequence ID" value="NZ_JBEHHI010000002.1"/>
</dbReference>
<name>A0ABV3XUH6_9RHOB</name>
<comment type="caution">
    <text evidence="1">The sequence shown here is derived from an EMBL/GenBank/DDBJ whole genome shotgun (WGS) entry which is preliminary data.</text>
</comment>
<organism evidence="1 2">
    <name type="scientific">Rhodovulum iodosum</name>
    <dbReference type="NCBI Taxonomy" id="68291"/>
    <lineage>
        <taxon>Bacteria</taxon>
        <taxon>Pseudomonadati</taxon>
        <taxon>Pseudomonadota</taxon>
        <taxon>Alphaproteobacteria</taxon>
        <taxon>Rhodobacterales</taxon>
        <taxon>Paracoccaceae</taxon>
        <taxon>Rhodovulum</taxon>
    </lineage>
</organism>
<protein>
    <submittedName>
        <fullName evidence="1">Uncharacterized protein</fullName>
    </submittedName>
</protein>
<accession>A0ABV3XUH6</accession>
<dbReference type="Proteomes" id="UP001560019">
    <property type="component" value="Unassembled WGS sequence"/>
</dbReference>
<dbReference type="Pfam" id="PF20083">
    <property type="entry name" value="DUF6477"/>
    <property type="match status" value="1"/>
</dbReference>
<proteinExistence type="predicted"/>
<gene>
    <name evidence="1" type="ORF">Ga0609869_002349</name>
</gene>
<sequence length="98" mass="10716">MTDLKTTLGQLRRPRLLVRAARHGLGEYRRDRDLARILHGRRPASPRHALAALVDCEAEIEAARQAGAAGYSPARHVDMLIAMMGEAMLIADRHGPAG</sequence>
<reference evidence="1 2" key="1">
    <citation type="submission" date="2024-06" db="EMBL/GenBank/DDBJ databases">
        <title>Genome of Rhodovulum iodosum, a marine photoferrotroph.</title>
        <authorList>
            <person name="Bianchini G."/>
            <person name="Nikeleit V."/>
            <person name="Kappler A."/>
            <person name="Bryce C."/>
            <person name="Sanchez-Baracaldo P."/>
        </authorList>
    </citation>
    <scope>NUCLEOTIDE SEQUENCE [LARGE SCALE GENOMIC DNA]</scope>
    <source>
        <strain evidence="1 2">UT/N1</strain>
    </source>
</reference>
<dbReference type="EMBL" id="JBEHHI010000002">
    <property type="protein sequence ID" value="MEX5728996.1"/>
    <property type="molecule type" value="Genomic_DNA"/>
</dbReference>
<evidence type="ECO:0000313" key="2">
    <source>
        <dbReference type="Proteomes" id="UP001560019"/>
    </source>
</evidence>